<dbReference type="InterPro" id="IPR036875">
    <property type="entry name" value="Znf_CCHC_sf"/>
</dbReference>
<dbReference type="InterPro" id="IPR001878">
    <property type="entry name" value="Znf_CCHC"/>
</dbReference>
<organism evidence="3 4">
    <name type="scientific">Pisum sativum</name>
    <name type="common">Garden pea</name>
    <name type="synonym">Lathyrus oleraceus</name>
    <dbReference type="NCBI Taxonomy" id="3888"/>
    <lineage>
        <taxon>Eukaryota</taxon>
        <taxon>Viridiplantae</taxon>
        <taxon>Streptophyta</taxon>
        <taxon>Embryophyta</taxon>
        <taxon>Tracheophyta</taxon>
        <taxon>Spermatophyta</taxon>
        <taxon>Magnoliopsida</taxon>
        <taxon>eudicotyledons</taxon>
        <taxon>Gunneridae</taxon>
        <taxon>Pentapetalae</taxon>
        <taxon>rosids</taxon>
        <taxon>fabids</taxon>
        <taxon>Fabales</taxon>
        <taxon>Fabaceae</taxon>
        <taxon>Papilionoideae</taxon>
        <taxon>50 kb inversion clade</taxon>
        <taxon>NPAAA clade</taxon>
        <taxon>Hologalegina</taxon>
        <taxon>IRL clade</taxon>
        <taxon>Fabeae</taxon>
        <taxon>Lathyrus</taxon>
    </lineage>
</organism>
<dbReference type="GO" id="GO:0008270">
    <property type="term" value="F:zinc ion binding"/>
    <property type="evidence" value="ECO:0007669"/>
    <property type="project" value="UniProtKB-KW"/>
</dbReference>
<keyword evidence="1" id="KW-0863">Zinc-finger</keyword>
<evidence type="ECO:0000313" key="4">
    <source>
        <dbReference type="Proteomes" id="UP001058974"/>
    </source>
</evidence>
<gene>
    <name evidence="3" type="ORF">KIW84_022972</name>
</gene>
<name>A0A9D4YBS1_PEA</name>
<feature type="domain" description="CCHC-type" evidence="2">
    <location>
        <begin position="100"/>
        <end position="115"/>
    </location>
</feature>
<dbReference type="PANTHER" id="PTHR31286:SF99">
    <property type="entry name" value="DUF4283 DOMAIN-CONTAINING PROTEIN"/>
    <property type="match status" value="1"/>
</dbReference>
<dbReference type="EMBL" id="JAMSHJ010000002">
    <property type="protein sequence ID" value="KAI5436661.1"/>
    <property type="molecule type" value="Genomic_DNA"/>
</dbReference>
<reference evidence="3 4" key="1">
    <citation type="journal article" date="2022" name="Nat. Genet.">
        <title>Improved pea reference genome and pan-genome highlight genomic features and evolutionary characteristics.</title>
        <authorList>
            <person name="Yang T."/>
            <person name="Liu R."/>
            <person name="Luo Y."/>
            <person name="Hu S."/>
            <person name="Wang D."/>
            <person name="Wang C."/>
            <person name="Pandey M.K."/>
            <person name="Ge S."/>
            <person name="Xu Q."/>
            <person name="Li N."/>
            <person name="Li G."/>
            <person name="Huang Y."/>
            <person name="Saxena R.K."/>
            <person name="Ji Y."/>
            <person name="Li M."/>
            <person name="Yan X."/>
            <person name="He Y."/>
            <person name="Liu Y."/>
            <person name="Wang X."/>
            <person name="Xiang C."/>
            <person name="Varshney R.K."/>
            <person name="Ding H."/>
            <person name="Gao S."/>
            <person name="Zong X."/>
        </authorList>
    </citation>
    <scope>NUCLEOTIDE SEQUENCE [LARGE SCALE GENOMIC DNA]</scope>
    <source>
        <strain evidence="3 4">cv. Zhongwan 6</strain>
    </source>
</reference>
<dbReference type="PROSITE" id="PS50158">
    <property type="entry name" value="ZF_CCHC"/>
    <property type="match status" value="1"/>
</dbReference>
<protein>
    <recommendedName>
        <fullName evidence="2">CCHC-type domain-containing protein</fullName>
    </recommendedName>
</protein>
<dbReference type="GO" id="GO:0003676">
    <property type="term" value="F:nucleic acid binding"/>
    <property type="evidence" value="ECO:0007669"/>
    <property type="project" value="InterPro"/>
</dbReference>
<evidence type="ECO:0000256" key="1">
    <source>
        <dbReference type="PROSITE-ProRule" id="PRU00047"/>
    </source>
</evidence>
<evidence type="ECO:0000313" key="3">
    <source>
        <dbReference type="EMBL" id="KAI5436661.1"/>
    </source>
</evidence>
<dbReference type="PANTHER" id="PTHR31286">
    <property type="entry name" value="GLYCINE-RICH CELL WALL STRUCTURAL PROTEIN 1.8-LIKE"/>
    <property type="match status" value="1"/>
</dbReference>
<dbReference type="Proteomes" id="UP001058974">
    <property type="component" value="Chromosome 2"/>
</dbReference>
<sequence length="127" mass="14591">MKLLGRKIGYKALETRLKQMWVCSDIINIIDLGNEYYLVAFSHEDDKNAALSEGPWFICDHYLTVKDWNQISIQNAIQSKKLLFELKMHKIEYEGVHVLCLACGRSGHYREGCPDNKNERGGGKAEE</sequence>
<dbReference type="AlphaFoldDB" id="A0A9D4YBS1"/>
<dbReference type="InterPro" id="IPR025558">
    <property type="entry name" value="DUF4283"/>
</dbReference>
<dbReference type="SUPFAM" id="SSF57756">
    <property type="entry name" value="Retrovirus zinc finger-like domains"/>
    <property type="match status" value="1"/>
</dbReference>
<accession>A0A9D4YBS1</accession>
<dbReference type="Gramene" id="Psat02G0297200-T1">
    <property type="protein sequence ID" value="KAI5436661.1"/>
    <property type="gene ID" value="KIW84_022972"/>
</dbReference>
<keyword evidence="1" id="KW-0479">Metal-binding</keyword>
<proteinExistence type="predicted"/>
<comment type="caution">
    <text evidence="3">The sequence shown here is derived from an EMBL/GenBank/DDBJ whole genome shotgun (WGS) entry which is preliminary data.</text>
</comment>
<evidence type="ECO:0000259" key="2">
    <source>
        <dbReference type="PROSITE" id="PS50158"/>
    </source>
</evidence>
<dbReference type="Pfam" id="PF14111">
    <property type="entry name" value="DUF4283"/>
    <property type="match status" value="1"/>
</dbReference>
<keyword evidence="4" id="KW-1185">Reference proteome</keyword>
<dbReference type="InterPro" id="IPR040256">
    <property type="entry name" value="At4g02000-like"/>
</dbReference>
<keyword evidence="1" id="KW-0862">Zinc</keyword>